<organism evidence="6 7">
    <name type="scientific">Candidatus Nitronereus thalassa</name>
    <dbReference type="NCBI Taxonomy" id="3020898"/>
    <lineage>
        <taxon>Bacteria</taxon>
        <taxon>Pseudomonadati</taxon>
        <taxon>Nitrospirota</taxon>
        <taxon>Nitrospiria</taxon>
        <taxon>Nitrospirales</taxon>
        <taxon>Nitrospiraceae</taxon>
        <taxon>Candidatus Nitronereus</taxon>
    </lineage>
</organism>
<accession>A0ABU3KBX6</accession>
<dbReference type="RefSeq" id="WP_313834242.1">
    <property type="nucleotide sequence ID" value="NZ_JAQOUE010000001.1"/>
</dbReference>
<keyword evidence="2" id="KW-0201">Cytochrome c-type biogenesis</keyword>
<gene>
    <name evidence="6" type="ORF">PPG34_15085</name>
</gene>
<dbReference type="InterPro" id="IPR036249">
    <property type="entry name" value="Thioredoxin-like_sf"/>
</dbReference>
<protein>
    <submittedName>
        <fullName evidence="6">TlpA disulfide reductase family protein</fullName>
    </submittedName>
</protein>
<keyword evidence="4" id="KW-0676">Redox-active center</keyword>
<comment type="caution">
    <text evidence="6">The sequence shown here is derived from an EMBL/GenBank/DDBJ whole genome shotgun (WGS) entry which is preliminary data.</text>
</comment>
<dbReference type="PROSITE" id="PS51352">
    <property type="entry name" value="THIOREDOXIN_2"/>
    <property type="match status" value="1"/>
</dbReference>
<dbReference type="Proteomes" id="UP001250932">
    <property type="component" value="Unassembled WGS sequence"/>
</dbReference>
<evidence type="ECO:0000259" key="5">
    <source>
        <dbReference type="PROSITE" id="PS51352"/>
    </source>
</evidence>
<reference evidence="6 7" key="1">
    <citation type="journal article" date="2023" name="ISME J.">
        <title>Cultivation and genomic characterization of novel and ubiquitous marine nitrite-oxidizing bacteria from the Nitrospirales.</title>
        <authorList>
            <person name="Mueller A.J."/>
            <person name="Daebeler A."/>
            <person name="Herbold C.W."/>
            <person name="Kirkegaard R.H."/>
            <person name="Daims H."/>
        </authorList>
    </citation>
    <scope>NUCLEOTIDE SEQUENCE [LARGE SCALE GENOMIC DNA]</scope>
    <source>
        <strain evidence="6 7">EB</strain>
    </source>
</reference>
<comment type="subcellular location">
    <subcellularLocation>
        <location evidence="1">Cell envelope</location>
    </subcellularLocation>
</comment>
<evidence type="ECO:0000256" key="4">
    <source>
        <dbReference type="ARBA" id="ARBA00023284"/>
    </source>
</evidence>
<name>A0ABU3KBX6_9BACT</name>
<dbReference type="EMBL" id="JAQOUE010000001">
    <property type="protein sequence ID" value="MDT7043677.1"/>
    <property type="molecule type" value="Genomic_DNA"/>
</dbReference>
<feature type="domain" description="Thioredoxin" evidence="5">
    <location>
        <begin position="64"/>
        <end position="207"/>
    </location>
</feature>
<evidence type="ECO:0000256" key="1">
    <source>
        <dbReference type="ARBA" id="ARBA00004196"/>
    </source>
</evidence>
<evidence type="ECO:0000313" key="6">
    <source>
        <dbReference type="EMBL" id="MDT7043677.1"/>
    </source>
</evidence>
<dbReference type="CDD" id="cd02966">
    <property type="entry name" value="TlpA_like_family"/>
    <property type="match status" value="1"/>
</dbReference>
<dbReference type="InterPro" id="IPR013766">
    <property type="entry name" value="Thioredoxin_domain"/>
</dbReference>
<dbReference type="InterPro" id="IPR000866">
    <property type="entry name" value="AhpC/TSA"/>
</dbReference>
<dbReference type="InterPro" id="IPR050553">
    <property type="entry name" value="Thioredoxin_ResA/DsbE_sf"/>
</dbReference>
<dbReference type="Gene3D" id="3.40.30.10">
    <property type="entry name" value="Glutaredoxin"/>
    <property type="match status" value="1"/>
</dbReference>
<dbReference type="PANTHER" id="PTHR42852">
    <property type="entry name" value="THIOL:DISULFIDE INTERCHANGE PROTEIN DSBE"/>
    <property type="match status" value="1"/>
</dbReference>
<keyword evidence="3" id="KW-1015">Disulfide bond</keyword>
<evidence type="ECO:0000256" key="3">
    <source>
        <dbReference type="ARBA" id="ARBA00023157"/>
    </source>
</evidence>
<evidence type="ECO:0000256" key="2">
    <source>
        <dbReference type="ARBA" id="ARBA00022748"/>
    </source>
</evidence>
<dbReference type="PANTHER" id="PTHR42852:SF6">
    <property type="entry name" value="THIOL:DISULFIDE INTERCHANGE PROTEIN DSBE"/>
    <property type="match status" value="1"/>
</dbReference>
<proteinExistence type="predicted"/>
<dbReference type="SUPFAM" id="SSF52833">
    <property type="entry name" value="Thioredoxin-like"/>
    <property type="match status" value="1"/>
</dbReference>
<dbReference type="Pfam" id="PF00578">
    <property type="entry name" value="AhpC-TSA"/>
    <property type="match status" value="1"/>
</dbReference>
<evidence type="ECO:0000313" key="7">
    <source>
        <dbReference type="Proteomes" id="UP001250932"/>
    </source>
</evidence>
<keyword evidence="7" id="KW-1185">Reference proteome</keyword>
<sequence>MSPSRSKWSKNTELDYMLMRKERGLFNLGKGRHLQIPSMGLALIGLTLLVLLAPVHGANGTPWGEVRVQAPAFTLPNLKGQSVNLGDYKGQVVLLNFWATWCKDCAKEMPEFEKLYQAHKGKGLSILAIALDKEGRPAIETFLQNEHLELTYPILLDPEGLVARSYRLSWVPVTLVVGRNGKIVETVLGAKPWGSEEVMNSFQKLLGDSRDK</sequence>